<accession>A0ABU4NSY7</accession>
<proteinExistence type="predicted"/>
<dbReference type="Proteomes" id="UP001271274">
    <property type="component" value="Unassembled WGS sequence"/>
</dbReference>
<sequence>MVMQQDTSPPPPPFRVRWPKFSGMSGWKTCMEAPRVEEGCLIIKTDPHRVLWVPLHTILGPIEVEAI</sequence>
<name>A0ABU4NSY7_9ACTN</name>
<dbReference type="EMBL" id="JARAYU010000018">
    <property type="protein sequence ID" value="MDX3705297.1"/>
    <property type="molecule type" value="Genomic_DNA"/>
</dbReference>
<reference evidence="1 2" key="1">
    <citation type="journal article" date="2023" name="Microb. Genom.">
        <title>Mesoterricola silvestris gen. nov., sp. nov., Mesoterricola sediminis sp. nov., Geothrix oryzae sp. nov., Geothrix edaphica sp. nov., Geothrix rubra sp. nov., and Geothrix limicola sp. nov., six novel members of Acidobacteriota isolated from soils.</title>
        <authorList>
            <person name="Weisberg A.J."/>
            <person name="Pearce E."/>
            <person name="Kramer C.G."/>
            <person name="Chang J.H."/>
            <person name="Clarke C.R."/>
        </authorList>
    </citation>
    <scope>NUCLEOTIDE SEQUENCE [LARGE SCALE GENOMIC DNA]</scope>
    <source>
        <strain evidence="1 2">ID09-01A</strain>
    </source>
</reference>
<comment type="caution">
    <text evidence="1">The sequence shown here is derived from an EMBL/GenBank/DDBJ whole genome shotgun (WGS) entry which is preliminary data.</text>
</comment>
<organism evidence="1 2">
    <name type="scientific">Streptomyces europaeiscabiei</name>
    <dbReference type="NCBI Taxonomy" id="146819"/>
    <lineage>
        <taxon>Bacteria</taxon>
        <taxon>Bacillati</taxon>
        <taxon>Actinomycetota</taxon>
        <taxon>Actinomycetes</taxon>
        <taxon>Kitasatosporales</taxon>
        <taxon>Streptomycetaceae</taxon>
        <taxon>Streptomyces</taxon>
    </lineage>
</organism>
<keyword evidence="2" id="KW-1185">Reference proteome</keyword>
<protein>
    <submittedName>
        <fullName evidence="1">Uncharacterized protein</fullName>
    </submittedName>
</protein>
<dbReference type="RefSeq" id="WP_319063389.1">
    <property type="nucleotide sequence ID" value="NZ_JARAYT010000010.1"/>
</dbReference>
<gene>
    <name evidence="1" type="ORF">PV662_37250</name>
</gene>
<evidence type="ECO:0000313" key="1">
    <source>
        <dbReference type="EMBL" id="MDX3705297.1"/>
    </source>
</evidence>
<evidence type="ECO:0000313" key="2">
    <source>
        <dbReference type="Proteomes" id="UP001271274"/>
    </source>
</evidence>